<dbReference type="Proteomes" id="UP000515135">
    <property type="component" value="Unplaced"/>
</dbReference>
<dbReference type="GO" id="GO:0005737">
    <property type="term" value="C:cytoplasm"/>
    <property type="evidence" value="ECO:0007669"/>
    <property type="project" value="TreeGrafter"/>
</dbReference>
<evidence type="ECO:0000256" key="5">
    <source>
        <dbReference type="ARBA" id="ARBA00038182"/>
    </source>
</evidence>
<evidence type="ECO:0000256" key="9">
    <source>
        <dbReference type="ARBA" id="ARBA00043260"/>
    </source>
</evidence>
<proteinExistence type="inferred from homology"/>
<keyword evidence="2" id="KW-0012">Acyltransferase</keyword>
<name>A0A6P4YXE8_BRABE</name>
<dbReference type="PROSITE" id="PS51186">
    <property type="entry name" value="GNAT"/>
    <property type="match status" value="1"/>
</dbReference>
<comment type="catalytic activity">
    <reaction evidence="3">
        <text>a 2-arylethylamine + acetyl-CoA = an N-acetyl-2-arylethylamine + CoA + H(+)</text>
        <dbReference type="Rhea" id="RHEA:20497"/>
        <dbReference type="ChEBI" id="CHEBI:15378"/>
        <dbReference type="ChEBI" id="CHEBI:55469"/>
        <dbReference type="ChEBI" id="CHEBI:57287"/>
        <dbReference type="ChEBI" id="CHEBI:57288"/>
        <dbReference type="ChEBI" id="CHEBI:77827"/>
        <dbReference type="EC" id="2.3.1.87"/>
    </reaction>
</comment>
<evidence type="ECO:0000256" key="4">
    <source>
        <dbReference type="ARBA" id="ARBA00037926"/>
    </source>
</evidence>
<dbReference type="GeneID" id="109471520"/>
<keyword evidence="1" id="KW-0808">Transferase</keyword>
<evidence type="ECO:0000256" key="1">
    <source>
        <dbReference type="ARBA" id="ARBA00022679"/>
    </source>
</evidence>
<comment type="pathway">
    <text evidence="4">Aromatic compound metabolism; melatonin biosynthesis; melatonin from serotonin: step 1/2.</text>
</comment>
<evidence type="ECO:0000256" key="7">
    <source>
        <dbReference type="ARBA" id="ARBA00039398"/>
    </source>
</evidence>
<evidence type="ECO:0000256" key="6">
    <source>
        <dbReference type="ARBA" id="ARBA00039114"/>
    </source>
</evidence>
<protein>
    <recommendedName>
        <fullName evidence="7">Serotonin N-acetyltransferase</fullName>
        <ecNumber evidence="6">2.3.1.87</ecNumber>
    </recommendedName>
    <alternativeName>
        <fullName evidence="8">Aralkylamine N-acetyltransferase</fullName>
    </alternativeName>
</protein>
<accession>A0A6P4YXE8</accession>
<organism evidence="11 12">
    <name type="scientific">Branchiostoma belcheri</name>
    <name type="common">Amphioxus</name>
    <dbReference type="NCBI Taxonomy" id="7741"/>
    <lineage>
        <taxon>Eukaryota</taxon>
        <taxon>Metazoa</taxon>
        <taxon>Chordata</taxon>
        <taxon>Cephalochordata</taxon>
        <taxon>Leptocardii</taxon>
        <taxon>Amphioxiformes</taxon>
        <taxon>Branchiostomatidae</taxon>
        <taxon>Branchiostoma</taxon>
    </lineage>
</organism>
<dbReference type="PANTHER" id="PTHR10908">
    <property type="entry name" value="SEROTONIN N-ACETYLTRANSFERASE"/>
    <property type="match status" value="1"/>
</dbReference>
<keyword evidence="9" id="KW-0471">Melatonin biosynthesis</keyword>
<feature type="domain" description="N-acetyltransferase" evidence="10">
    <location>
        <begin position="34"/>
        <end position="194"/>
    </location>
</feature>
<evidence type="ECO:0000313" key="13">
    <source>
        <dbReference type="RefSeq" id="XP_019626420.1"/>
    </source>
</evidence>
<dbReference type="InterPro" id="IPR016181">
    <property type="entry name" value="Acyl_CoA_acyltransferase"/>
</dbReference>
<dbReference type="OrthoDB" id="30840at2759"/>
<evidence type="ECO:0000256" key="3">
    <source>
        <dbReference type="ARBA" id="ARBA00036561"/>
    </source>
</evidence>
<dbReference type="GO" id="GO:0030187">
    <property type="term" value="P:melatonin biosynthetic process"/>
    <property type="evidence" value="ECO:0007669"/>
    <property type="project" value="UniProtKB-KW"/>
</dbReference>
<dbReference type="RefSeq" id="XP_019626420.1">
    <property type="nucleotide sequence ID" value="XM_019770861.1"/>
</dbReference>
<dbReference type="Pfam" id="PF00583">
    <property type="entry name" value="Acetyltransf_1"/>
    <property type="match status" value="1"/>
</dbReference>
<evidence type="ECO:0000313" key="11">
    <source>
        <dbReference type="Proteomes" id="UP000515135"/>
    </source>
</evidence>
<dbReference type="GO" id="GO:0004059">
    <property type="term" value="F:aralkylamine N-acetyltransferase activity"/>
    <property type="evidence" value="ECO:0007669"/>
    <property type="project" value="UniProtKB-EC"/>
</dbReference>
<dbReference type="PANTHER" id="PTHR10908:SF0">
    <property type="entry name" value="SEROTONIN N-ACETYLTRANSFERASE"/>
    <property type="match status" value="1"/>
</dbReference>
<dbReference type="KEGG" id="bbel:109471520"/>
<dbReference type="AlphaFoldDB" id="A0A6P4YXE8"/>
<sequence>MAEEVPTSTFQLQDVQSMSSSDGLFKQNPRSEEVIRVICNEDELKAAWALRDACFPPDESVSLEDYLKYYRTAPHLLFGYFDGEKVRGFLRGGSMKGAHFSADPTCAGDSHDPEGDTMVLQMLCVEEQSRRRGIGQSLIRAFTEYVKAKETKVQRIILMCHAELIPVYTRVGFTLVGRAEVKFGKRAWYECCLDLATYESAATDDAFQSRYIPMATDNVSGAKSVSMAMGNANGSTVSVESEEEFEELKALDYSD</sequence>
<comment type="similarity">
    <text evidence="5">Belongs to the acetyltransferase family. AANAT subfamily.</text>
</comment>
<evidence type="ECO:0000256" key="2">
    <source>
        <dbReference type="ARBA" id="ARBA00023315"/>
    </source>
</evidence>
<dbReference type="EC" id="2.3.1.87" evidence="6"/>
<reference evidence="12 13" key="1">
    <citation type="submission" date="2025-04" db="UniProtKB">
        <authorList>
            <consortium name="RefSeq"/>
        </authorList>
    </citation>
    <scope>IDENTIFICATION</scope>
    <source>
        <tissue evidence="12 13">Gonad</tissue>
    </source>
</reference>
<dbReference type="RefSeq" id="XP_019626419.1">
    <property type="nucleotide sequence ID" value="XM_019770860.1"/>
</dbReference>
<dbReference type="InterPro" id="IPR051635">
    <property type="entry name" value="SNAT-like"/>
</dbReference>
<dbReference type="Gene3D" id="3.40.630.30">
    <property type="match status" value="1"/>
</dbReference>
<evidence type="ECO:0000256" key="8">
    <source>
        <dbReference type="ARBA" id="ARBA00042928"/>
    </source>
</evidence>
<evidence type="ECO:0000313" key="12">
    <source>
        <dbReference type="RefSeq" id="XP_019626419.1"/>
    </source>
</evidence>
<keyword evidence="11" id="KW-1185">Reference proteome</keyword>
<gene>
    <name evidence="12 13" type="primary">LOC109471520</name>
</gene>
<dbReference type="CDD" id="cd04301">
    <property type="entry name" value="NAT_SF"/>
    <property type="match status" value="1"/>
</dbReference>
<dbReference type="SUPFAM" id="SSF55729">
    <property type="entry name" value="Acyl-CoA N-acyltransferases (Nat)"/>
    <property type="match status" value="1"/>
</dbReference>
<dbReference type="InterPro" id="IPR000182">
    <property type="entry name" value="GNAT_dom"/>
</dbReference>
<evidence type="ECO:0000259" key="10">
    <source>
        <dbReference type="PROSITE" id="PS51186"/>
    </source>
</evidence>